<protein>
    <submittedName>
        <fullName evidence="3">Phosphatase PAP2 family protein</fullName>
    </submittedName>
</protein>
<feature type="transmembrane region" description="Helical" evidence="1">
    <location>
        <begin position="183"/>
        <end position="204"/>
    </location>
</feature>
<dbReference type="InterPro" id="IPR000326">
    <property type="entry name" value="PAP2/HPO"/>
</dbReference>
<feature type="domain" description="Phosphatidic acid phosphatase type 2/haloperoxidase" evidence="2">
    <location>
        <begin position="111"/>
        <end position="225"/>
    </location>
</feature>
<evidence type="ECO:0000256" key="1">
    <source>
        <dbReference type="SAM" id="Phobius"/>
    </source>
</evidence>
<evidence type="ECO:0000313" key="4">
    <source>
        <dbReference type="Proteomes" id="UP000564885"/>
    </source>
</evidence>
<accession>A0A849I9J0</accession>
<keyword evidence="4" id="KW-1185">Reference proteome</keyword>
<sequence>MEHRRVVQLYRHLTLRLGLTEAGPLLTLALVGLFGWGFVSLAGEVIEGETLAFDRTLLLSLRNPANLADPIGPTWLEESARDFTGLGGHAILGFVTLSTLGYLLMTRRRGAAILVVAAVVGGMVASALLKMGFERPRPDLVPHEVRVYTASFPSGHAMLSAVTYLTLGALLARVHKPRRVKLFFLLLAIVLTVLIGASRVYLGVHWPSDVLAGWCVGAAWAGMCWYAALVLQRRGQVETEAPPPPPDHGTSATRP</sequence>
<dbReference type="PANTHER" id="PTHR14969">
    <property type="entry name" value="SPHINGOSINE-1-PHOSPHATE PHOSPHOHYDROLASE"/>
    <property type="match status" value="1"/>
</dbReference>
<dbReference type="EMBL" id="JABEPP010000005">
    <property type="protein sequence ID" value="NNM74494.1"/>
    <property type="molecule type" value="Genomic_DNA"/>
</dbReference>
<keyword evidence="1" id="KW-0472">Membrane</keyword>
<name>A0A849I9J0_9HYPH</name>
<dbReference type="InterPro" id="IPR036938">
    <property type="entry name" value="PAP2/HPO_sf"/>
</dbReference>
<feature type="transmembrane region" description="Helical" evidence="1">
    <location>
        <begin position="111"/>
        <end position="133"/>
    </location>
</feature>
<reference evidence="3 4" key="1">
    <citation type="submission" date="2020-04" db="EMBL/GenBank/DDBJ databases">
        <title>Enterovirga sp. isolate from soil.</title>
        <authorList>
            <person name="Chea S."/>
            <person name="Kim D.-U."/>
        </authorList>
    </citation>
    <scope>NUCLEOTIDE SEQUENCE [LARGE SCALE GENOMIC DNA]</scope>
    <source>
        <strain evidence="3 4">DB1703</strain>
    </source>
</reference>
<keyword evidence="1" id="KW-0812">Transmembrane</keyword>
<feature type="transmembrane region" description="Helical" evidence="1">
    <location>
        <begin position="210"/>
        <end position="231"/>
    </location>
</feature>
<dbReference type="Gene3D" id="1.20.144.10">
    <property type="entry name" value="Phosphatidic acid phosphatase type 2/haloperoxidase"/>
    <property type="match status" value="1"/>
</dbReference>
<organism evidence="3 4">
    <name type="scientific">Enterovirga aerilata</name>
    <dbReference type="NCBI Taxonomy" id="2730920"/>
    <lineage>
        <taxon>Bacteria</taxon>
        <taxon>Pseudomonadati</taxon>
        <taxon>Pseudomonadota</taxon>
        <taxon>Alphaproteobacteria</taxon>
        <taxon>Hyphomicrobiales</taxon>
        <taxon>Methylobacteriaceae</taxon>
        <taxon>Enterovirga</taxon>
    </lineage>
</organism>
<feature type="transmembrane region" description="Helical" evidence="1">
    <location>
        <begin position="83"/>
        <end position="104"/>
    </location>
</feature>
<dbReference type="Pfam" id="PF01569">
    <property type="entry name" value="PAP2"/>
    <property type="match status" value="1"/>
</dbReference>
<evidence type="ECO:0000313" key="3">
    <source>
        <dbReference type="EMBL" id="NNM74494.1"/>
    </source>
</evidence>
<proteinExistence type="predicted"/>
<dbReference type="Proteomes" id="UP000564885">
    <property type="component" value="Unassembled WGS sequence"/>
</dbReference>
<comment type="caution">
    <text evidence="3">The sequence shown here is derived from an EMBL/GenBank/DDBJ whole genome shotgun (WGS) entry which is preliminary data.</text>
</comment>
<evidence type="ECO:0000259" key="2">
    <source>
        <dbReference type="SMART" id="SM00014"/>
    </source>
</evidence>
<dbReference type="AlphaFoldDB" id="A0A849I9J0"/>
<feature type="transmembrane region" description="Helical" evidence="1">
    <location>
        <begin position="21"/>
        <end position="39"/>
    </location>
</feature>
<keyword evidence="1" id="KW-1133">Transmembrane helix</keyword>
<gene>
    <name evidence="3" type="ORF">HJG44_19220</name>
</gene>
<dbReference type="SMART" id="SM00014">
    <property type="entry name" value="acidPPc"/>
    <property type="match status" value="1"/>
</dbReference>
<dbReference type="PANTHER" id="PTHR14969:SF13">
    <property type="entry name" value="AT30094P"/>
    <property type="match status" value="1"/>
</dbReference>
<dbReference type="SUPFAM" id="SSF48317">
    <property type="entry name" value="Acid phosphatase/Vanadium-dependent haloperoxidase"/>
    <property type="match status" value="1"/>
</dbReference>
<feature type="transmembrane region" description="Helical" evidence="1">
    <location>
        <begin position="153"/>
        <end position="171"/>
    </location>
</feature>
<dbReference type="CDD" id="cd03392">
    <property type="entry name" value="PAP2_like_2"/>
    <property type="match status" value="1"/>
</dbReference>